<feature type="region of interest" description="Disordered" evidence="1">
    <location>
        <begin position="29"/>
        <end position="74"/>
    </location>
</feature>
<accession>A0ABS8WPX5</accession>
<protein>
    <submittedName>
        <fullName evidence="2">Uncharacterized protein</fullName>
    </submittedName>
</protein>
<evidence type="ECO:0000256" key="1">
    <source>
        <dbReference type="SAM" id="MobiDB-lite"/>
    </source>
</evidence>
<proteinExistence type="predicted"/>
<keyword evidence="3" id="KW-1185">Reference proteome</keyword>
<reference evidence="2 3" key="1">
    <citation type="journal article" date="2021" name="BMC Genomics">
        <title>Datura genome reveals duplications of psychoactive alkaloid biosynthetic genes and high mutation rate following tissue culture.</title>
        <authorList>
            <person name="Rajewski A."/>
            <person name="Carter-House D."/>
            <person name="Stajich J."/>
            <person name="Litt A."/>
        </authorList>
    </citation>
    <scope>NUCLEOTIDE SEQUENCE [LARGE SCALE GENOMIC DNA]</scope>
    <source>
        <strain evidence="2">AR-01</strain>
    </source>
</reference>
<name>A0ABS8WPX5_DATST</name>
<feature type="compositionally biased region" description="Low complexity" evidence="1">
    <location>
        <begin position="50"/>
        <end position="63"/>
    </location>
</feature>
<evidence type="ECO:0000313" key="2">
    <source>
        <dbReference type="EMBL" id="MCE3051530.1"/>
    </source>
</evidence>
<evidence type="ECO:0000313" key="3">
    <source>
        <dbReference type="Proteomes" id="UP000823775"/>
    </source>
</evidence>
<sequence>MTSWDIMGGSYKVTGEEVHHQVDIVSFVEDEEKPNSEAPSLTPPDSVTEASSPSPDATSDSAAQLMHGIPGQTM</sequence>
<dbReference type="EMBL" id="JACEIK010008703">
    <property type="protein sequence ID" value="MCE3051530.1"/>
    <property type="molecule type" value="Genomic_DNA"/>
</dbReference>
<dbReference type="Proteomes" id="UP000823775">
    <property type="component" value="Unassembled WGS sequence"/>
</dbReference>
<gene>
    <name evidence="2" type="ORF">HAX54_050097</name>
</gene>
<feature type="compositionally biased region" description="Polar residues" evidence="1">
    <location>
        <begin position="37"/>
        <end position="49"/>
    </location>
</feature>
<organism evidence="2 3">
    <name type="scientific">Datura stramonium</name>
    <name type="common">Jimsonweed</name>
    <name type="synonym">Common thornapple</name>
    <dbReference type="NCBI Taxonomy" id="4076"/>
    <lineage>
        <taxon>Eukaryota</taxon>
        <taxon>Viridiplantae</taxon>
        <taxon>Streptophyta</taxon>
        <taxon>Embryophyta</taxon>
        <taxon>Tracheophyta</taxon>
        <taxon>Spermatophyta</taxon>
        <taxon>Magnoliopsida</taxon>
        <taxon>eudicotyledons</taxon>
        <taxon>Gunneridae</taxon>
        <taxon>Pentapetalae</taxon>
        <taxon>asterids</taxon>
        <taxon>lamiids</taxon>
        <taxon>Solanales</taxon>
        <taxon>Solanaceae</taxon>
        <taxon>Solanoideae</taxon>
        <taxon>Datureae</taxon>
        <taxon>Datura</taxon>
    </lineage>
</organism>
<comment type="caution">
    <text evidence="2">The sequence shown here is derived from an EMBL/GenBank/DDBJ whole genome shotgun (WGS) entry which is preliminary data.</text>
</comment>